<protein>
    <recommendedName>
        <fullName evidence="3">Pre-rRNA-processing protein TSR2 homolog</fullName>
    </recommendedName>
</protein>
<evidence type="ECO:0000256" key="3">
    <source>
        <dbReference type="ARBA" id="ARBA00017551"/>
    </source>
</evidence>
<accession>A0A7R9EH07</accession>
<dbReference type="AlphaFoldDB" id="A0A7R9EH07"/>
<dbReference type="PANTHER" id="PTHR21250">
    <property type="entry name" value="PRE-RRNA-PROCESSING PROTEIN TSR2 HOMOLOG"/>
    <property type="match status" value="1"/>
</dbReference>
<evidence type="ECO:0000256" key="1">
    <source>
        <dbReference type="ARBA" id="ARBA00002210"/>
    </source>
</evidence>
<organism evidence="5">
    <name type="scientific">Timema monikensis</name>
    <dbReference type="NCBI Taxonomy" id="170555"/>
    <lineage>
        <taxon>Eukaryota</taxon>
        <taxon>Metazoa</taxon>
        <taxon>Ecdysozoa</taxon>
        <taxon>Arthropoda</taxon>
        <taxon>Hexapoda</taxon>
        <taxon>Insecta</taxon>
        <taxon>Pterygota</taxon>
        <taxon>Neoptera</taxon>
        <taxon>Polyneoptera</taxon>
        <taxon>Phasmatodea</taxon>
        <taxon>Timematodea</taxon>
        <taxon>Timematoidea</taxon>
        <taxon>Timematidae</taxon>
        <taxon>Timema</taxon>
    </lineage>
</organism>
<name>A0A7R9EH07_9NEOP</name>
<dbReference type="GO" id="GO:0006364">
    <property type="term" value="P:rRNA processing"/>
    <property type="evidence" value="ECO:0007669"/>
    <property type="project" value="UniProtKB-KW"/>
</dbReference>
<dbReference type="EMBL" id="OB796387">
    <property type="protein sequence ID" value="CAD7433377.1"/>
    <property type="molecule type" value="Genomic_DNA"/>
</dbReference>
<comment type="function">
    <text evidence="1">May be involved in 20S pre-rRNA processing.</text>
</comment>
<proteinExistence type="inferred from homology"/>
<comment type="similarity">
    <text evidence="2">Belongs to the TSR2 family.</text>
</comment>
<gene>
    <name evidence="5" type="ORF">TMSB3V08_LOCUS10054</name>
</gene>
<evidence type="ECO:0000256" key="4">
    <source>
        <dbReference type="ARBA" id="ARBA00022552"/>
    </source>
</evidence>
<reference evidence="5" key="1">
    <citation type="submission" date="2020-11" db="EMBL/GenBank/DDBJ databases">
        <authorList>
            <person name="Tran Van P."/>
        </authorList>
    </citation>
    <scope>NUCLEOTIDE SEQUENCE</scope>
</reference>
<sequence>MSEDILERAVKSVFNNWEALKMAANLRFSGVESLSRATNFVEVVVALINNKDCDYYDLLDLLEDTMDEQFDTYIEDGSLEEVATLLKSFHDSFKSGNTEQLLQDINSQPNCEQWLLAQSKHTSCKADDATAESCAMETSDEVGHTSTLSAVSPRQDPMEDGWTQVAQTVEVECERHRATNRKRQEFVVTEVERYEARIGRKHSWWQDCCYRVVVEIQLLQVDQSVNQATGQLENTIEGHVQDSQLRKI</sequence>
<evidence type="ECO:0000256" key="2">
    <source>
        <dbReference type="ARBA" id="ARBA00006524"/>
    </source>
</evidence>
<evidence type="ECO:0000313" key="5">
    <source>
        <dbReference type="EMBL" id="CAD7433377.1"/>
    </source>
</evidence>
<dbReference type="InterPro" id="IPR019398">
    <property type="entry name" value="Pre-rRNA_process_TSR2"/>
</dbReference>
<keyword evidence="4" id="KW-0698">rRNA processing</keyword>
<dbReference type="Pfam" id="PF10273">
    <property type="entry name" value="WGG"/>
    <property type="match status" value="1"/>
</dbReference>